<dbReference type="GO" id="GO:0006783">
    <property type="term" value="P:heme biosynthetic process"/>
    <property type="evidence" value="ECO:0007669"/>
    <property type="project" value="TreeGrafter"/>
</dbReference>
<dbReference type="SUPFAM" id="SSF52218">
    <property type="entry name" value="Flavoproteins"/>
    <property type="match status" value="1"/>
</dbReference>
<dbReference type="InterPro" id="IPR026816">
    <property type="entry name" value="Flavodoxin_dom"/>
</dbReference>
<evidence type="ECO:0000313" key="2">
    <source>
        <dbReference type="EMBL" id="RSU13777.1"/>
    </source>
</evidence>
<dbReference type="GO" id="GO:0010181">
    <property type="term" value="F:FMN binding"/>
    <property type="evidence" value="ECO:0007669"/>
    <property type="project" value="TreeGrafter"/>
</dbReference>
<evidence type="ECO:0000313" key="3">
    <source>
        <dbReference type="Proteomes" id="UP000286773"/>
    </source>
</evidence>
<dbReference type="PANTHER" id="PTHR38030:SF2">
    <property type="entry name" value="PROTOPORPHYRINOGEN IX DEHYDROGENASE [QUINONE]"/>
    <property type="match status" value="1"/>
</dbReference>
<comment type="caution">
    <text evidence="2">The sequence shown here is derived from an EMBL/GenBank/DDBJ whole genome shotgun (WGS) entry which is preliminary data.</text>
</comment>
<accession>A0A430B0A4</accession>
<keyword evidence="3" id="KW-1185">Reference proteome</keyword>
<dbReference type="GO" id="GO:0070819">
    <property type="term" value="F:menaquinone-dependent protoporphyrinogen oxidase activity"/>
    <property type="evidence" value="ECO:0007669"/>
    <property type="project" value="TreeGrafter"/>
</dbReference>
<reference evidence="2 3" key="1">
    <citation type="submission" date="2017-05" db="EMBL/GenBank/DDBJ databases">
        <title>Vagococcus spp. assemblies.</title>
        <authorList>
            <person name="Gulvik C.A."/>
        </authorList>
    </citation>
    <scope>NUCLEOTIDE SEQUENCE [LARGE SCALE GENOMIC DNA]</scope>
    <source>
        <strain evidence="2 3">LMG 24798</strain>
    </source>
</reference>
<evidence type="ECO:0000259" key="1">
    <source>
        <dbReference type="Pfam" id="PF12724"/>
    </source>
</evidence>
<dbReference type="Proteomes" id="UP000286773">
    <property type="component" value="Unassembled WGS sequence"/>
</dbReference>
<protein>
    <submittedName>
        <fullName evidence="2">Flavodoxin</fullName>
    </submittedName>
</protein>
<gene>
    <name evidence="2" type="ORF">CBF27_02435</name>
</gene>
<dbReference type="Gene3D" id="3.40.50.360">
    <property type="match status" value="1"/>
</dbReference>
<name>A0A430B0A4_9ENTE</name>
<proteinExistence type="predicted"/>
<dbReference type="Pfam" id="PF12724">
    <property type="entry name" value="Flavodoxin_5"/>
    <property type="match status" value="1"/>
</dbReference>
<dbReference type="AlphaFoldDB" id="A0A430B0A4"/>
<organism evidence="2 3">
    <name type="scientific">Vagococcus acidifermentans</name>
    <dbReference type="NCBI Taxonomy" id="564710"/>
    <lineage>
        <taxon>Bacteria</taxon>
        <taxon>Bacillati</taxon>
        <taxon>Bacillota</taxon>
        <taxon>Bacilli</taxon>
        <taxon>Lactobacillales</taxon>
        <taxon>Enterococcaceae</taxon>
        <taxon>Vagococcus</taxon>
    </lineage>
</organism>
<dbReference type="RefSeq" id="WP_126812058.1">
    <property type="nucleotide sequence ID" value="NZ_NGKC01000002.1"/>
</dbReference>
<sequence>MKTIIVYESTHHGNTKKLVDAIAAAHHVAIIDVTAAARADLSQYETIGIASGVAFGKLYAASEAFVAEGLPEGKNVFFLYTCGKDSGKYADKVSALAEQKNCRVLGVYGCLGYDTYGPFRFIGGIAKGHPNSEDVAQAVAFVGNILKNK</sequence>
<dbReference type="PANTHER" id="PTHR38030">
    <property type="entry name" value="PROTOPORPHYRINOGEN IX DEHYDROGENASE [MENAQUINONE]"/>
    <property type="match status" value="1"/>
</dbReference>
<dbReference type="EMBL" id="NGKC01000002">
    <property type="protein sequence ID" value="RSU13777.1"/>
    <property type="molecule type" value="Genomic_DNA"/>
</dbReference>
<feature type="domain" description="Flavodoxin" evidence="1">
    <location>
        <begin position="5"/>
        <end position="119"/>
    </location>
</feature>
<dbReference type="OrthoDB" id="4564047at2"/>
<dbReference type="InterPro" id="IPR052200">
    <property type="entry name" value="Protoporphyrinogen_IX_DH"/>
</dbReference>
<dbReference type="InterPro" id="IPR029039">
    <property type="entry name" value="Flavoprotein-like_sf"/>
</dbReference>